<evidence type="ECO:0000313" key="1">
    <source>
        <dbReference type="EMBL" id="MBN8661937.1"/>
    </source>
</evidence>
<sequence>MLAEKKKYSKSELEQSLVEIELRLKKNPHDMDMLESKVATLEVLGRRSEAEQICESAVKAGVDRPFIWRFLGFCKYKERNWSEALPLFKRAESMGESGSAGFVAYCLRRLGRHEECLKFTNEKIQQYPNDAILYLGRGLARQALQQSKTLVCADLWKAAQLDPSLIDVHRKSCSEEDSSK</sequence>
<organism evidence="1 2">
    <name type="scientific">Candidatus Obscuribacter phosphatis</name>
    <dbReference type="NCBI Taxonomy" id="1906157"/>
    <lineage>
        <taxon>Bacteria</taxon>
        <taxon>Bacillati</taxon>
        <taxon>Candidatus Melainabacteria</taxon>
        <taxon>Candidatus Obscuribacterales</taxon>
        <taxon>Candidatus Obscuribacteraceae</taxon>
        <taxon>Candidatus Obscuribacter</taxon>
    </lineage>
</organism>
<gene>
    <name evidence="1" type="ORF">J0M35_16335</name>
</gene>
<dbReference type="Gene3D" id="1.25.40.10">
    <property type="entry name" value="Tetratricopeptide repeat domain"/>
    <property type="match status" value="1"/>
</dbReference>
<dbReference type="AlphaFoldDB" id="A0A8J7PPI6"/>
<dbReference type="SUPFAM" id="SSF48452">
    <property type="entry name" value="TPR-like"/>
    <property type="match status" value="1"/>
</dbReference>
<dbReference type="Proteomes" id="UP000664277">
    <property type="component" value="Unassembled WGS sequence"/>
</dbReference>
<name>A0A8J7PPI6_9BACT</name>
<dbReference type="EMBL" id="JAFLCK010000027">
    <property type="protein sequence ID" value="MBN8661937.1"/>
    <property type="molecule type" value="Genomic_DNA"/>
</dbReference>
<reference evidence="1" key="1">
    <citation type="submission" date="2021-02" db="EMBL/GenBank/DDBJ databases">
        <title>Genome-Resolved Metagenomics of a Microbial Community Performing Photosynthetic Biological Nutrient Removal.</title>
        <authorList>
            <person name="Mcdaniel E.A."/>
        </authorList>
    </citation>
    <scope>NUCLEOTIDE SEQUENCE</scope>
    <source>
        <strain evidence="1">UWPOB_OBS1</strain>
    </source>
</reference>
<protein>
    <recommendedName>
        <fullName evidence="3">Tetratricopeptide repeat protein</fullName>
    </recommendedName>
</protein>
<accession>A0A8J7PPI6</accession>
<dbReference type="Gene3D" id="1.25.40.1040">
    <property type="match status" value="1"/>
</dbReference>
<comment type="caution">
    <text evidence="1">The sequence shown here is derived from an EMBL/GenBank/DDBJ whole genome shotgun (WGS) entry which is preliminary data.</text>
</comment>
<evidence type="ECO:0000313" key="2">
    <source>
        <dbReference type="Proteomes" id="UP000664277"/>
    </source>
</evidence>
<evidence type="ECO:0008006" key="3">
    <source>
        <dbReference type="Google" id="ProtNLM"/>
    </source>
</evidence>
<dbReference type="InterPro" id="IPR011990">
    <property type="entry name" value="TPR-like_helical_dom_sf"/>
</dbReference>
<proteinExistence type="predicted"/>